<comment type="caution">
    <text evidence="1">The sequence shown here is derived from an EMBL/GenBank/DDBJ whole genome shotgun (WGS) entry which is preliminary data.</text>
</comment>
<name>A0A4Y9F397_9MICC</name>
<reference evidence="1 2" key="1">
    <citation type="submission" date="2019-03" db="EMBL/GenBank/DDBJ databases">
        <title>Diversity of the mouse oral microbiome.</title>
        <authorList>
            <person name="Joseph S."/>
            <person name="Aduse-Opoku J."/>
            <person name="Curtis M."/>
            <person name="Wade W."/>
            <person name="Hashim A."/>
        </authorList>
    </citation>
    <scope>NUCLEOTIDE SEQUENCE [LARGE SCALE GENOMIC DNA]</scope>
    <source>
        <strain evidence="2">irhom_31</strain>
    </source>
</reference>
<evidence type="ECO:0000313" key="2">
    <source>
        <dbReference type="Proteomes" id="UP000297951"/>
    </source>
</evidence>
<dbReference type="AlphaFoldDB" id="A0A4Y9F397"/>
<organism evidence="1 2">
    <name type="scientific">Rothia nasimurium</name>
    <dbReference type="NCBI Taxonomy" id="85336"/>
    <lineage>
        <taxon>Bacteria</taxon>
        <taxon>Bacillati</taxon>
        <taxon>Actinomycetota</taxon>
        <taxon>Actinomycetes</taxon>
        <taxon>Micrococcales</taxon>
        <taxon>Micrococcaceae</taxon>
        <taxon>Rothia</taxon>
    </lineage>
</organism>
<dbReference type="OrthoDB" id="4727201at2"/>
<dbReference type="EMBL" id="SPQC01000036">
    <property type="protein sequence ID" value="TFU21280.1"/>
    <property type="molecule type" value="Genomic_DNA"/>
</dbReference>
<evidence type="ECO:0008006" key="3">
    <source>
        <dbReference type="Google" id="ProtNLM"/>
    </source>
</evidence>
<sequence length="136" mass="15304">MRDNRDPWAEAERRGVKIIEVPRRALKNRDGITHGNTIYIAADLTGRELISVLWHELGHHARGDSCFPRALTPRIEAACDLYAAQALINEQELLRLASIYPDNPARIAYELGVADWVLDAWARAYPLVAIEEYAAA</sequence>
<accession>A0A4Y9F397</accession>
<protein>
    <recommendedName>
        <fullName evidence="3">ImmA/IrrE family metallo-endopeptidase</fullName>
    </recommendedName>
</protein>
<dbReference type="RefSeq" id="WP_135013302.1">
    <property type="nucleotide sequence ID" value="NZ_JADGLK010000036.1"/>
</dbReference>
<proteinExistence type="predicted"/>
<gene>
    <name evidence="1" type="ORF">E4U03_09500</name>
</gene>
<evidence type="ECO:0000313" key="1">
    <source>
        <dbReference type="EMBL" id="TFU21280.1"/>
    </source>
</evidence>
<dbReference type="Proteomes" id="UP000297951">
    <property type="component" value="Unassembled WGS sequence"/>
</dbReference>